<sequence length="96" mass="10925">MIVLMVVILSPLNHYVHATMSLWDILKSICDQACADVIRIRKRGKKFFPLESCHANHCVLLIVNSCTSKTLSFCDLSNPEPCQRACYIRQFPTIIT</sequence>
<keyword evidence="3" id="KW-1185">Reference proteome</keyword>
<evidence type="ECO:0000313" key="2">
    <source>
        <dbReference type="Ensembl" id="ENSDCDP00010054420.1"/>
    </source>
</evidence>
<evidence type="ECO:0000256" key="1">
    <source>
        <dbReference type="SAM" id="SignalP"/>
    </source>
</evidence>
<proteinExistence type="predicted"/>
<feature type="chain" id="PRO_5044260553" description="Secreted protein" evidence="1">
    <location>
        <begin position="19"/>
        <end position="96"/>
    </location>
</feature>
<reference evidence="2" key="3">
    <citation type="submission" date="2025-09" db="UniProtKB">
        <authorList>
            <consortium name="Ensembl"/>
        </authorList>
    </citation>
    <scope>IDENTIFICATION</scope>
</reference>
<evidence type="ECO:0008006" key="4">
    <source>
        <dbReference type="Google" id="ProtNLM"/>
    </source>
</evidence>
<organism evidence="2 3">
    <name type="scientific">Denticeps clupeoides</name>
    <name type="common">denticle herring</name>
    <dbReference type="NCBI Taxonomy" id="299321"/>
    <lineage>
        <taxon>Eukaryota</taxon>
        <taxon>Metazoa</taxon>
        <taxon>Chordata</taxon>
        <taxon>Craniata</taxon>
        <taxon>Vertebrata</taxon>
        <taxon>Euteleostomi</taxon>
        <taxon>Actinopterygii</taxon>
        <taxon>Neopterygii</taxon>
        <taxon>Teleostei</taxon>
        <taxon>Clupei</taxon>
        <taxon>Clupeiformes</taxon>
        <taxon>Denticipitoidei</taxon>
        <taxon>Denticipitidae</taxon>
        <taxon>Denticeps</taxon>
    </lineage>
</organism>
<evidence type="ECO:0000313" key="3">
    <source>
        <dbReference type="Proteomes" id="UP000694580"/>
    </source>
</evidence>
<reference evidence="2 3" key="1">
    <citation type="submission" date="2020-06" db="EMBL/GenBank/DDBJ databases">
        <authorList>
            <consortium name="Wellcome Sanger Institute Data Sharing"/>
        </authorList>
    </citation>
    <scope>NUCLEOTIDE SEQUENCE [LARGE SCALE GENOMIC DNA]</scope>
</reference>
<feature type="signal peptide" evidence="1">
    <location>
        <begin position="1"/>
        <end position="18"/>
    </location>
</feature>
<dbReference type="AlphaFoldDB" id="A0AAY4E9Z4"/>
<protein>
    <recommendedName>
        <fullName evidence="4">Secreted protein</fullName>
    </recommendedName>
</protein>
<dbReference type="Proteomes" id="UP000694580">
    <property type="component" value="Chromosome 5"/>
</dbReference>
<keyword evidence="1" id="KW-0732">Signal</keyword>
<name>A0AAY4E9Z4_9TELE</name>
<dbReference type="Ensembl" id="ENSDCDT00010065003.1">
    <property type="protein sequence ID" value="ENSDCDP00010054420.1"/>
    <property type="gene ID" value="ENSDCDG00010031466.1"/>
</dbReference>
<reference evidence="2" key="2">
    <citation type="submission" date="2025-08" db="UniProtKB">
        <authorList>
            <consortium name="Ensembl"/>
        </authorList>
    </citation>
    <scope>IDENTIFICATION</scope>
</reference>
<accession>A0AAY4E9Z4</accession>